<evidence type="ECO:0000259" key="8">
    <source>
        <dbReference type="PROSITE" id="PS50845"/>
    </source>
</evidence>
<feature type="domain" description="Reticulon" evidence="8">
    <location>
        <begin position="165"/>
        <end position="320"/>
    </location>
</feature>
<dbReference type="InterPro" id="IPR044647">
    <property type="entry name" value="RTNLB17/18/21"/>
</dbReference>
<keyword evidence="3 6" id="KW-0256">Endoplasmic reticulum</keyword>
<dbReference type="Proteomes" id="UP000631114">
    <property type="component" value="Unassembled WGS sequence"/>
</dbReference>
<dbReference type="EMBL" id="JADFTS010000006">
    <property type="protein sequence ID" value="KAF9602325.1"/>
    <property type="molecule type" value="Genomic_DNA"/>
</dbReference>
<feature type="transmembrane region" description="Helical" evidence="6">
    <location>
        <begin position="204"/>
        <end position="222"/>
    </location>
</feature>
<evidence type="ECO:0000256" key="4">
    <source>
        <dbReference type="ARBA" id="ARBA00022989"/>
    </source>
</evidence>
<keyword evidence="2 6" id="KW-0812">Transmembrane</keyword>
<evidence type="ECO:0000313" key="9">
    <source>
        <dbReference type="EMBL" id="KAF9602325.1"/>
    </source>
</evidence>
<dbReference type="GO" id="GO:0005789">
    <property type="term" value="C:endoplasmic reticulum membrane"/>
    <property type="evidence" value="ECO:0007669"/>
    <property type="project" value="UniProtKB-SubCell"/>
</dbReference>
<feature type="transmembrane region" description="Helical" evidence="6">
    <location>
        <begin position="283"/>
        <end position="307"/>
    </location>
</feature>
<dbReference type="PANTHER" id="PTHR46626:SF2">
    <property type="entry name" value="RETICULON-LIKE PROTEIN B17"/>
    <property type="match status" value="1"/>
</dbReference>
<feature type="region of interest" description="Disordered" evidence="7">
    <location>
        <begin position="1"/>
        <end position="33"/>
    </location>
</feature>
<feature type="transmembrane region" description="Helical" evidence="6">
    <location>
        <begin position="178"/>
        <end position="198"/>
    </location>
</feature>
<dbReference type="AlphaFoldDB" id="A0A835HMU9"/>
<keyword evidence="10" id="KW-1185">Reference proteome</keyword>
<feature type="compositionally biased region" description="Basic and acidic residues" evidence="7">
    <location>
        <begin position="103"/>
        <end position="114"/>
    </location>
</feature>
<organism evidence="9 10">
    <name type="scientific">Coptis chinensis</name>
    <dbReference type="NCBI Taxonomy" id="261450"/>
    <lineage>
        <taxon>Eukaryota</taxon>
        <taxon>Viridiplantae</taxon>
        <taxon>Streptophyta</taxon>
        <taxon>Embryophyta</taxon>
        <taxon>Tracheophyta</taxon>
        <taxon>Spermatophyta</taxon>
        <taxon>Magnoliopsida</taxon>
        <taxon>Ranunculales</taxon>
        <taxon>Ranunculaceae</taxon>
        <taxon>Coptidoideae</taxon>
        <taxon>Coptis</taxon>
    </lineage>
</organism>
<dbReference type="Pfam" id="PF02453">
    <property type="entry name" value="Reticulon"/>
    <property type="match status" value="1"/>
</dbReference>
<name>A0A835HMU9_9MAGN</name>
<evidence type="ECO:0000256" key="1">
    <source>
        <dbReference type="ARBA" id="ARBA00004477"/>
    </source>
</evidence>
<keyword evidence="4 6" id="KW-1133">Transmembrane helix</keyword>
<gene>
    <name evidence="9" type="ORF">IFM89_026482</name>
</gene>
<accession>A0A835HMU9</accession>
<dbReference type="InterPro" id="IPR003388">
    <property type="entry name" value="Reticulon"/>
</dbReference>
<feature type="region of interest" description="Disordered" evidence="7">
    <location>
        <begin position="78"/>
        <end position="158"/>
    </location>
</feature>
<evidence type="ECO:0000256" key="2">
    <source>
        <dbReference type="ARBA" id="ARBA00022692"/>
    </source>
</evidence>
<proteinExistence type="predicted"/>
<dbReference type="PANTHER" id="PTHR46626">
    <property type="entry name" value="RETICULON-LIKE PROTEIN B17"/>
    <property type="match status" value="1"/>
</dbReference>
<comment type="subcellular location">
    <subcellularLocation>
        <location evidence="1 6">Endoplasmic reticulum membrane</location>
        <topology evidence="1 6">Multi-pass membrane protein</topology>
    </subcellularLocation>
</comment>
<feature type="compositionally biased region" description="Low complexity" evidence="7">
    <location>
        <begin position="1"/>
        <end position="18"/>
    </location>
</feature>
<keyword evidence="5 6" id="KW-0472">Membrane</keyword>
<feature type="compositionally biased region" description="Basic residues" evidence="7">
    <location>
        <begin position="125"/>
        <end position="136"/>
    </location>
</feature>
<evidence type="ECO:0000256" key="5">
    <source>
        <dbReference type="ARBA" id="ARBA00023136"/>
    </source>
</evidence>
<evidence type="ECO:0000256" key="7">
    <source>
        <dbReference type="SAM" id="MobiDB-lite"/>
    </source>
</evidence>
<dbReference type="OrthoDB" id="783438at2759"/>
<protein>
    <recommendedName>
        <fullName evidence="6">Reticulon-like protein</fullName>
    </recommendedName>
</protein>
<dbReference type="PROSITE" id="PS50845">
    <property type="entry name" value="RETICULON"/>
    <property type="match status" value="1"/>
</dbReference>
<sequence>MDSTPLSHRSSPRLPSKSASRLSRNDNLDETPSLTITKLPLKEFLLLSPSPQKRSRTRLIERPEMVEEPVDLVVPRRRCKSRASPMGVMGCASPRSTRRSRRRLDQESKEERELLVVLGDENVKPRKRRQTTRPRKEKSSVPPSSLSPKTHDDDESSLDTMRQLVSDLIMWRDVAKSALWFGLGLLCFLSTCFTNGLRWSIFSMISQMGLVFLAVSFFYNTFSKRNKDDPKVDFKLKEGDIARLARVFLPAVNLVIAKTREIFSGDPSTTLKLAPFLLFGAEYGHLITLWRLCAIGFFISFTVPRLYRCYSVQISRHAWGACSHKKIIAASAATVFWNLSSVKTRIFTAFISTVILRYHRQKSAEKVVEVGVEDEQSQQPQQALVVVQEGTHA</sequence>
<comment type="caution">
    <text evidence="9">The sequence shown here is derived from an EMBL/GenBank/DDBJ whole genome shotgun (WGS) entry which is preliminary data.</text>
</comment>
<evidence type="ECO:0000256" key="6">
    <source>
        <dbReference type="RuleBase" id="RU363132"/>
    </source>
</evidence>
<feature type="transmembrane region" description="Helical" evidence="6">
    <location>
        <begin position="243"/>
        <end position="263"/>
    </location>
</feature>
<reference evidence="9 10" key="1">
    <citation type="submission" date="2020-10" db="EMBL/GenBank/DDBJ databases">
        <title>The Coptis chinensis genome and diversification of protoberbering-type alkaloids.</title>
        <authorList>
            <person name="Wang B."/>
            <person name="Shu S."/>
            <person name="Song C."/>
            <person name="Liu Y."/>
        </authorList>
    </citation>
    <scope>NUCLEOTIDE SEQUENCE [LARGE SCALE GENOMIC DNA]</scope>
    <source>
        <strain evidence="9">HL-2020</strain>
        <tissue evidence="9">Leaf</tissue>
    </source>
</reference>
<evidence type="ECO:0000256" key="3">
    <source>
        <dbReference type="ARBA" id="ARBA00022824"/>
    </source>
</evidence>
<evidence type="ECO:0000313" key="10">
    <source>
        <dbReference type="Proteomes" id="UP000631114"/>
    </source>
</evidence>